<dbReference type="RefSeq" id="WP_336349780.1">
    <property type="nucleotide sequence ID" value="NZ_JAZAQL010000002.1"/>
</dbReference>
<dbReference type="PANTHER" id="PTHR34293">
    <property type="entry name" value="HTH-TYPE TRANSCRIPTIONAL REGULATOR TRMBL2"/>
    <property type="match status" value="1"/>
</dbReference>
<dbReference type="PANTHER" id="PTHR34293:SF1">
    <property type="entry name" value="HTH-TYPE TRANSCRIPTIONAL REGULATOR TRMBL2"/>
    <property type="match status" value="1"/>
</dbReference>
<name>A0ABD5VFT5_9EURY</name>
<feature type="domain" description="Transcription regulator TrmB N-terminal" evidence="1">
    <location>
        <begin position="10"/>
        <end position="77"/>
    </location>
</feature>
<comment type="caution">
    <text evidence="2">The sequence shown here is derived from an EMBL/GenBank/DDBJ whole genome shotgun (WGS) entry which is preliminary data.</text>
</comment>
<evidence type="ECO:0000259" key="1">
    <source>
        <dbReference type="Pfam" id="PF01978"/>
    </source>
</evidence>
<dbReference type="InterPro" id="IPR002831">
    <property type="entry name" value="Tscrpt_reg_TrmB_N"/>
</dbReference>
<dbReference type="Pfam" id="PF01978">
    <property type="entry name" value="TrmB"/>
    <property type="match status" value="1"/>
</dbReference>
<dbReference type="EMBL" id="JBHSXN010000002">
    <property type="protein sequence ID" value="MFC6952796.1"/>
    <property type="molecule type" value="Genomic_DNA"/>
</dbReference>
<gene>
    <name evidence="2" type="ORF">ACFQGB_07950</name>
</gene>
<dbReference type="AlphaFoldDB" id="A0ABD5VFT5"/>
<proteinExistence type="predicted"/>
<dbReference type="Proteomes" id="UP001596395">
    <property type="component" value="Unassembled WGS sequence"/>
</dbReference>
<reference evidence="2 3" key="1">
    <citation type="journal article" date="2019" name="Int. J. Syst. Evol. Microbiol.">
        <title>The Global Catalogue of Microorganisms (GCM) 10K type strain sequencing project: providing services to taxonomists for standard genome sequencing and annotation.</title>
        <authorList>
            <consortium name="The Broad Institute Genomics Platform"/>
            <consortium name="The Broad Institute Genome Sequencing Center for Infectious Disease"/>
            <person name="Wu L."/>
            <person name="Ma J."/>
        </authorList>
    </citation>
    <scope>NUCLEOTIDE SEQUENCE [LARGE SCALE GENOMIC DNA]</scope>
    <source>
        <strain evidence="2 3">GX26</strain>
    </source>
</reference>
<sequence>MQEGDAIESLERLGLTSYEAKVFIALQKLGSGTAREVSRVADVPRSQVYSVTEGLEDRGLVEVQQSSPMQYRPVSIEEARKTLRERFETESDRAFEYVESVRNERGGEREEQEAIWTLSGHDHVAERAAELVRNAEEAVVFAARTPDLVTEDIAAALREATTEGVTVRVVSVNPAVRELFEADASIATMDTAEPAVDDERTGRAVLADGNVVLMSVLGDRDDIPELTTETAFWTARTNFATVLHELAMNSISPREIA</sequence>
<evidence type="ECO:0000313" key="3">
    <source>
        <dbReference type="Proteomes" id="UP001596395"/>
    </source>
</evidence>
<dbReference type="InterPro" id="IPR036388">
    <property type="entry name" value="WH-like_DNA-bd_sf"/>
</dbReference>
<organism evidence="2 3">
    <name type="scientific">Halorubellus litoreus</name>
    <dbReference type="NCBI Taxonomy" id="755308"/>
    <lineage>
        <taxon>Archaea</taxon>
        <taxon>Methanobacteriati</taxon>
        <taxon>Methanobacteriota</taxon>
        <taxon>Stenosarchaea group</taxon>
        <taxon>Halobacteria</taxon>
        <taxon>Halobacteriales</taxon>
        <taxon>Halorubellaceae</taxon>
        <taxon>Halorubellus</taxon>
    </lineage>
</organism>
<accession>A0ABD5VFT5</accession>
<protein>
    <submittedName>
        <fullName evidence="2">TrmB family transcriptional regulator</fullName>
    </submittedName>
</protein>
<dbReference type="SUPFAM" id="SSF46785">
    <property type="entry name" value="Winged helix' DNA-binding domain"/>
    <property type="match status" value="1"/>
</dbReference>
<dbReference type="InterPro" id="IPR036390">
    <property type="entry name" value="WH_DNA-bd_sf"/>
</dbReference>
<dbReference type="Gene3D" id="1.10.10.10">
    <property type="entry name" value="Winged helix-like DNA-binding domain superfamily/Winged helix DNA-binding domain"/>
    <property type="match status" value="1"/>
</dbReference>
<dbReference type="InterPro" id="IPR051797">
    <property type="entry name" value="TrmB-like"/>
</dbReference>
<evidence type="ECO:0000313" key="2">
    <source>
        <dbReference type="EMBL" id="MFC6952796.1"/>
    </source>
</evidence>
<keyword evidence="3" id="KW-1185">Reference proteome</keyword>